<feature type="chain" id="PRO_5040723118" evidence="2">
    <location>
        <begin position="24"/>
        <end position="92"/>
    </location>
</feature>
<evidence type="ECO:0000256" key="1">
    <source>
        <dbReference type="SAM" id="MobiDB-lite"/>
    </source>
</evidence>
<keyword evidence="4" id="KW-1185">Reference proteome</keyword>
<evidence type="ECO:0000313" key="3">
    <source>
        <dbReference type="EMBL" id="KAJ7394481.1"/>
    </source>
</evidence>
<feature type="region of interest" description="Disordered" evidence="1">
    <location>
        <begin position="72"/>
        <end position="92"/>
    </location>
</feature>
<keyword evidence="2" id="KW-0732">Signal</keyword>
<proteinExistence type="predicted"/>
<accession>A0A9X0DCD2</accession>
<protein>
    <submittedName>
        <fullName evidence="3">Uncharacterized protein</fullName>
    </submittedName>
</protein>
<evidence type="ECO:0000256" key="2">
    <source>
        <dbReference type="SAM" id="SignalP"/>
    </source>
</evidence>
<evidence type="ECO:0000313" key="4">
    <source>
        <dbReference type="Proteomes" id="UP001163046"/>
    </source>
</evidence>
<comment type="caution">
    <text evidence="3">The sequence shown here is derived from an EMBL/GenBank/DDBJ whole genome shotgun (WGS) entry which is preliminary data.</text>
</comment>
<gene>
    <name evidence="3" type="ORF">OS493_000292</name>
</gene>
<dbReference type="Proteomes" id="UP001163046">
    <property type="component" value="Unassembled WGS sequence"/>
</dbReference>
<dbReference type="EMBL" id="MU825396">
    <property type="protein sequence ID" value="KAJ7394481.1"/>
    <property type="molecule type" value="Genomic_DNA"/>
</dbReference>
<name>A0A9X0DCD2_9CNID</name>
<sequence length="92" mass="10602">MQVLTVLVFTMFALSLLSQAVKASPVSKGDNERKEDHRALAVEKNKEFKRICGMSLICDPFYSNGKRSRIQPRHKRINGGYPPYRQVNDQEY</sequence>
<dbReference type="AlphaFoldDB" id="A0A9X0DCD2"/>
<organism evidence="3 4">
    <name type="scientific">Desmophyllum pertusum</name>
    <dbReference type="NCBI Taxonomy" id="174260"/>
    <lineage>
        <taxon>Eukaryota</taxon>
        <taxon>Metazoa</taxon>
        <taxon>Cnidaria</taxon>
        <taxon>Anthozoa</taxon>
        <taxon>Hexacorallia</taxon>
        <taxon>Scleractinia</taxon>
        <taxon>Caryophylliina</taxon>
        <taxon>Caryophylliidae</taxon>
        <taxon>Desmophyllum</taxon>
    </lineage>
</organism>
<feature type="signal peptide" evidence="2">
    <location>
        <begin position="1"/>
        <end position="23"/>
    </location>
</feature>
<reference evidence="3" key="1">
    <citation type="submission" date="2023-01" db="EMBL/GenBank/DDBJ databases">
        <title>Genome assembly of the deep-sea coral Lophelia pertusa.</title>
        <authorList>
            <person name="Herrera S."/>
            <person name="Cordes E."/>
        </authorList>
    </citation>
    <scope>NUCLEOTIDE SEQUENCE</scope>
    <source>
        <strain evidence="3">USNM1676648</strain>
        <tissue evidence="3">Polyp</tissue>
    </source>
</reference>